<organism evidence="2 3">
    <name type="scientific">Colletotrichum spinosum</name>
    <dbReference type="NCBI Taxonomy" id="1347390"/>
    <lineage>
        <taxon>Eukaryota</taxon>
        <taxon>Fungi</taxon>
        <taxon>Dikarya</taxon>
        <taxon>Ascomycota</taxon>
        <taxon>Pezizomycotina</taxon>
        <taxon>Sordariomycetes</taxon>
        <taxon>Hypocreomycetidae</taxon>
        <taxon>Glomerellales</taxon>
        <taxon>Glomerellaceae</taxon>
        <taxon>Colletotrichum</taxon>
        <taxon>Colletotrichum orbiculare species complex</taxon>
    </lineage>
</organism>
<keyword evidence="3" id="KW-1185">Reference proteome</keyword>
<sequence length="144" mass="16152">MASTQHFDHNRGSSTPLPRLPITNIEANNMFPPEYRNFDSQANPHTGLWHRLEKTPVTINPVLLARRLKGTKRANGITKSSSSATIQRFQSAISRFSQRLPRHLTLNGKSSSPEEAMEHAVTSTPEKVISIERATAAKIYLETY</sequence>
<protein>
    <submittedName>
        <fullName evidence="2">Uncharacterized protein</fullName>
    </submittedName>
</protein>
<dbReference type="Proteomes" id="UP000295083">
    <property type="component" value="Unassembled WGS sequence"/>
</dbReference>
<evidence type="ECO:0000313" key="2">
    <source>
        <dbReference type="EMBL" id="TDZ28127.1"/>
    </source>
</evidence>
<evidence type="ECO:0000313" key="3">
    <source>
        <dbReference type="Proteomes" id="UP000295083"/>
    </source>
</evidence>
<gene>
    <name evidence="2" type="ORF">C8035_v009866</name>
</gene>
<evidence type="ECO:0000256" key="1">
    <source>
        <dbReference type="SAM" id="MobiDB-lite"/>
    </source>
</evidence>
<dbReference type="AlphaFoldDB" id="A0A4R8PR80"/>
<accession>A0A4R8PR80</accession>
<name>A0A4R8PR80_9PEZI</name>
<dbReference type="EMBL" id="QAPG01001236">
    <property type="protein sequence ID" value="TDZ28127.1"/>
    <property type="molecule type" value="Genomic_DNA"/>
</dbReference>
<proteinExistence type="predicted"/>
<feature type="region of interest" description="Disordered" evidence="1">
    <location>
        <begin position="1"/>
        <end position="22"/>
    </location>
</feature>
<feature type="compositionally biased region" description="Basic and acidic residues" evidence="1">
    <location>
        <begin position="1"/>
        <end position="11"/>
    </location>
</feature>
<comment type="caution">
    <text evidence="2">The sequence shown here is derived from an EMBL/GenBank/DDBJ whole genome shotgun (WGS) entry which is preliminary data.</text>
</comment>
<reference evidence="2 3" key="1">
    <citation type="submission" date="2018-11" db="EMBL/GenBank/DDBJ databases">
        <title>Genome sequence and assembly of Colletotrichum spinosum.</title>
        <authorList>
            <person name="Gan P."/>
            <person name="Shirasu K."/>
        </authorList>
    </citation>
    <scope>NUCLEOTIDE SEQUENCE [LARGE SCALE GENOMIC DNA]</scope>
    <source>
        <strain evidence="2 3">CBS 515.97</strain>
    </source>
</reference>